<accession>A0A1E5GKK4</accession>
<dbReference type="AlphaFoldDB" id="A0A1E5GKK4"/>
<evidence type="ECO:0000256" key="1">
    <source>
        <dbReference type="SAM" id="Phobius"/>
    </source>
</evidence>
<feature type="transmembrane region" description="Helical" evidence="1">
    <location>
        <begin position="89"/>
        <end position="110"/>
    </location>
</feature>
<reference evidence="3" key="1">
    <citation type="submission" date="2016-09" db="EMBL/GenBank/DDBJ databases">
        <authorList>
            <person name="Gulvik C.A."/>
        </authorList>
    </citation>
    <scope>NUCLEOTIDE SEQUENCE [LARGE SCALE GENOMIC DNA]</scope>
    <source>
        <strain evidence="3">LMG 8895</strain>
    </source>
</reference>
<feature type="transmembrane region" description="Helical" evidence="1">
    <location>
        <begin position="41"/>
        <end position="61"/>
    </location>
</feature>
<name>A0A1E5GKK4_9ENTE</name>
<comment type="caution">
    <text evidence="2">The sequence shown here is derived from an EMBL/GenBank/DDBJ whole genome shotgun (WGS) entry which is preliminary data.</text>
</comment>
<sequence>MLGAFTSEAYRRGIFLGVFFAIPAVILYGVMLFAEIDQLGVQMSLVGGTFFALLAAFQFIFKEDGLYLYEHGLEIVHFKRKKTILYKDIRYFTITSNWTLAGASSFFISFRKSPHIGIRMMDERMIRLFFEANQHAANELGARLTYVKSY</sequence>
<evidence type="ECO:0000313" key="2">
    <source>
        <dbReference type="EMBL" id="OEG13125.1"/>
    </source>
</evidence>
<proteinExistence type="predicted"/>
<dbReference type="OrthoDB" id="2183494at2"/>
<keyword evidence="1" id="KW-0472">Membrane</keyword>
<feature type="transmembrane region" description="Helical" evidence="1">
    <location>
        <begin position="12"/>
        <end position="34"/>
    </location>
</feature>
<evidence type="ECO:0000313" key="3">
    <source>
        <dbReference type="Proteomes" id="UP000095094"/>
    </source>
</evidence>
<keyword evidence="1" id="KW-1133">Transmembrane helix</keyword>
<protein>
    <submittedName>
        <fullName evidence="2">Uncharacterized protein</fullName>
    </submittedName>
</protein>
<gene>
    <name evidence="2" type="ORF">BCR25_06440</name>
</gene>
<dbReference type="RefSeq" id="WP_069663823.1">
    <property type="nucleotide sequence ID" value="NZ_JBHUJJ010000001.1"/>
</dbReference>
<dbReference type="EMBL" id="MIJY01000023">
    <property type="protein sequence ID" value="OEG13125.1"/>
    <property type="molecule type" value="Genomic_DNA"/>
</dbReference>
<organism evidence="2 3">
    <name type="scientific">Enterococcus termitis</name>
    <dbReference type="NCBI Taxonomy" id="332950"/>
    <lineage>
        <taxon>Bacteria</taxon>
        <taxon>Bacillati</taxon>
        <taxon>Bacillota</taxon>
        <taxon>Bacilli</taxon>
        <taxon>Lactobacillales</taxon>
        <taxon>Enterococcaceae</taxon>
        <taxon>Enterococcus</taxon>
    </lineage>
</organism>
<keyword evidence="1" id="KW-0812">Transmembrane</keyword>
<dbReference type="Proteomes" id="UP000095094">
    <property type="component" value="Unassembled WGS sequence"/>
</dbReference>
<keyword evidence="3" id="KW-1185">Reference proteome</keyword>